<dbReference type="InterPro" id="IPR013083">
    <property type="entry name" value="Znf_RING/FYVE/PHD"/>
</dbReference>
<feature type="compositionally biased region" description="Low complexity" evidence="5">
    <location>
        <begin position="79"/>
        <end position="88"/>
    </location>
</feature>
<dbReference type="SUPFAM" id="SSF57850">
    <property type="entry name" value="RING/U-box"/>
    <property type="match status" value="1"/>
</dbReference>
<evidence type="ECO:0000256" key="3">
    <source>
        <dbReference type="ARBA" id="ARBA00022833"/>
    </source>
</evidence>
<keyword evidence="3" id="KW-0862">Zinc</keyword>
<dbReference type="Gene3D" id="3.30.40.10">
    <property type="entry name" value="Zinc/RING finger domain, C3HC4 (zinc finger)"/>
    <property type="match status" value="1"/>
</dbReference>
<accession>A0A8H5LSU1</accession>
<dbReference type="AlphaFoldDB" id="A0A8H5LSU1"/>
<keyword evidence="1" id="KW-0479">Metal-binding</keyword>
<evidence type="ECO:0000313" key="8">
    <source>
        <dbReference type="Proteomes" id="UP000518752"/>
    </source>
</evidence>
<keyword evidence="2 4" id="KW-0863">Zinc-finger</keyword>
<dbReference type="InterPro" id="IPR017907">
    <property type="entry name" value="Znf_RING_CS"/>
</dbReference>
<feature type="domain" description="RING-type" evidence="6">
    <location>
        <begin position="122"/>
        <end position="156"/>
    </location>
</feature>
<gene>
    <name evidence="7" type="ORF">D9757_010512</name>
</gene>
<keyword evidence="8" id="KW-1185">Reference proteome</keyword>
<feature type="region of interest" description="Disordered" evidence="5">
    <location>
        <begin position="78"/>
        <end position="107"/>
    </location>
</feature>
<sequence length="281" mass="31151">MATPLGNVDRISALLIAQLSLDEIGQLEQPNEPGHPISDEDYALRLMAEEFARVLAATDEDDDENIFAWPVMYNEVLPESTDSNGSSTEDSESDSIEDHLQYTSQSSDEECAESELVSLKTCAVCREDLVEDIVFTLRSCGHHYCGMCLEQCIETCIETESMFPPKCCDQNMAFAHSLGSSTENLAQFLDDKRLGRKSNLGNRLRNKAIEFGVPPEHRDPLVGHHLISARVAPSSSVFCAKAQLIRTPSSVPSQLKKNFWKRSSGNLLNRNGGKVAQDVRR</sequence>
<dbReference type="PROSITE" id="PS50089">
    <property type="entry name" value="ZF_RING_2"/>
    <property type="match status" value="1"/>
</dbReference>
<dbReference type="GO" id="GO:0008270">
    <property type="term" value="F:zinc ion binding"/>
    <property type="evidence" value="ECO:0007669"/>
    <property type="project" value="UniProtKB-KW"/>
</dbReference>
<organism evidence="7 8">
    <name type="scientific">Collybiopsis confluens</name>
    <dbReference type="NCBI Taxonomy" id="2823264"/>
    <lineage>
        <taxon>Eukaryota</taxon>
        <taxon>Fungi</taxon>
        <taxon>Dikarya</taxon>
        <taxon>Basidiomycota</taxon>
        <taxon>Agaricomycotina</taxon>
        <taxon>Agaricomycetes</taxon>
        <taxon>Agaricomycetidae</taxon>
        <taxon>Agaricales</taxon>
        <taxon>Marasmiineae</taxon>
        <taxon>Omphalotaceae</taxon>
        <taxon>Collybiopsis</taxon>
    </lineage>
</organism>
<dbReference type="EMBL" id="JAACJN010000134">
    <property type="protein sequence ID" value="KAF5368287.1"/>
    <property type="molecule type" value="Genomic_DNA"/>
</dbReference>
<evidence type="ECO:0000313" key="7">
    <source>
        <dbReference type="EMBL" id="KAF5368287.1"/>
    </source>
</evidence>
<evidence type="ECO:0000256" key="4">
    <source>
        <dbReference type="PROSITE-ProRule" id="PRU00175"/>
    </source>
</evidence>
<dbReference type="InterPro" id="IPR001841">
    <property type="entry name" value="Znf_RING"/>
</dbReference>
<dbReference type="Proteomes" id="UP000518752">
    <property type="component" value="Unassembled WGS sequence"/>
</dbReference>
<evidence type="ECO:0000256" key="2">
    <source>
        <dbReference type="ARBA" id="ARBA00022771"/>
    </source>
</evidence>
<protein>
    <recommendedName>
        <fullName evidence="6">RING-type domain-containing protein</fullName>
    </recommendedName>
</protein>
<evidence type="ECO:0000259" key="6">
    <source>
        <dbReference type="PROSITE" id="PS50089"/>
    </source>
</evidence>
<comment type="caution">
    <text evidence="7">The sequence shown here is derived from an EMBL/GenBank/DDBJ whole genome shotgun (WGS) entry which is preliminary data.</text>
</comment>
<dbReference type="OrthoDB" id="9977870at2759"/>
<proteinExistence type="predicted"/>
<evidence type="ECO:0000256" key="1">
    <source>
        <dbReference type="ARBA" id="ARBA00022723"/>
    </source>
</evidence>
<dbReference type="PROSITE" id="PS00518">
    <property type="entry name" value="ZF_RING_1"/>
    <property type="match status" value="1"/>
</dbReference>
<evidence type="ECO:0000256" key="5">
    <source>
        <dbReference type="SAM" id="MobiDB-lite"/>
    </source>
</evidence>
<name>A0A8H5LSU1_9AGAR</name>
<reference evidence="7 8" key="1">
    <citation type="journal article" date="2020" name="ISME J.">
        <title>Uncovering the hidden diversity of litter-decomposition mechanisms in mushroom-forming fungi.</title>
        <authorList>
            <person name="Floudas D."/>
            <person name="Bentzer J."/>
            <person name="Ahren D."/>
            <person name="Johansson T."/>
            <person name="Persson P."/>
            <person name="Tunlid A."/>
        </authorList>
    </citation>
    <scope>NUCLEOTIDE SEQUENCE [LARGE SCALE GENOMIC DNA]</scope>
    <source>
        <strain evidence="7 8">CBS 406.79</strain>
    </source>
</reference>